<dbReference type="RefSeq" id="WP_008842792.1">
    <property type="nucleotide sequence ID" value="NZ_BAEN01000011.1"/>
</dbReference>
<keyword evidence="6" id="KW-1185">Reference proteome</keyword>
<protein>
    <recommendedName>
        <fullName evidence="7">CopY family transcriptional regulator</fullName>
    </recommendedName>
</protein>
<comment type="similarity">
    <text evidence="1">Belongs to the BlaI transcriptional regulatory family.</text>
</comment>
<dbReference type="EMBL" id="BAEN01000011">
    <property type="protein sequence ID" value="GAC12972.1"/>
    <property type="molecule type" value="Genomic_DNA"/>
</dbReference>
<name>K6Y3X7_9ALTE</name>
<evidence type="ECO:0000313" key="5">
    <source>
        <dbReference type="EMBL" id="GAC12972.1"/>
    </source>
</evidence>
<evidence type="ECO:0000313" key="6">
    <source>
        <dbReference type="Proteomes" id="UP000006334"/>
    </source>
</evidence>
<dbReference type="STRING" id="1127673.GLIP_0322"/>
<sequence>MYNSVKTRLGFGTKQKTDLVPPVLGKREIQTLNLFWGEDESGLSAIDISELMEKQSGGECPVSLNTIQSTIERLWRKNLLSRKKVGKAYIYLPRYSKKQVISSLISEIRDEMGQGDESIMLSGIIEYLQDLDSDLTSKLLNVFKQHNKSTV</sequence>
<evidence type="ECO:0008006" key="7">
    <source>
        <dbReference type="Google" id="ProtNLM"/>
    </source>
</evidence>
<dbReference type="GO" id="GO:0045892">
    <property type="term" value="P:negative regulation of DNA-templated transcription"/>
    <property type="evidence" value="ECO:0007669"/>
    <property type="project" value="InterPro"/>
</dbReference>
<dbReference type="eggNOG" id="COG3682">
    <property type="taxonomic scope" value="Bacteria"/>
</dbReference>
<dbReference type="SUPFAM" id="SSF46785">
    <property type="entry name" value="Winged helix' DNA-binding domain"/>
    <property type="match status" value="1"/>
</dbReference>
<dbReference type="AlphaFoldDB" id="K6Y3X7"/>
<dbReference type="Pfam" id="PF03965">
    <property type="entry name" value="Penicillinase_R"/>
    <property type="match status" value="1"/>
</dbReference>
<dbReference type="OrthoDB" id="2989615at2"/>
<proteinExistence type="inferred from homology"/>
<dbReference type="Proteomes" id="UP000006334">
    <property type="component" value="Unassembled WGS sequence"/>
</dbReference>
<keyword evidence="4" id="KW-0804">Transcription</keyword>
<dbReference type="InterPro" id="IPR036390">
    <property type="entry name" value="WH_DNA-bd_sf"/>
</dbReference>
<gene>
    <name evidence="5" type="ORF">GLIP_0322</name>
</gene>
<dbReference type="InterPro" id="IPR005650">
    <property type="entry name" value="BlaI_family"/>
</dbReference>
<evidence type="ECO:0000256" key="3">
    <source>
        <dbReference type="ARBA" id="ARBA00023125"/>
    </source>
</evidence>
<comment type="caution">
    <text evidence="5">The sequence shown here is derived from an EMBL/GenBank/DDBJ whole genome shotgun (WGS) entry which is preliminary data.</text>
</comment>
<keyword evidence="3" id="KW-0238">DNA-binding</keyword>
<evidence type="ECO:0000256" key="1">
    <source>
        <dbReference type="ARBA" id="ARBA00011046"/>
    </source>
</evidence>
<reference evidence="5 6" key="1">
    <citation type="journal article" date="2017" name="Antonie Van Leeuwenhoek">
        <title>Rhizobium rhizosphaerae sp. nov., a novel species isolated from rice rhizosphere.</title>
        <authorList>
            <person name="Zhao J.J."/>
            <person name="Zhang J."/>
            <person name="Zhang R.J."/>
            <person name="Zhang C.W."/>
            <person name="Yin H.Q."/>
            <person name="Zhang X.X."/>
        </authorList>
    </citation>
    <scope>NUCLEOTIDE SEQUENCE [LARGE SCALE GENOMIC DNA]</scope>
    <source>
        <strain evidence="5 6">E3</strain>
    </source>
</reference>
<keyword evidence="2" id="KW-0805">Transcription regulation</keyword>
<evidence type="ECO:0000256" key="2">
    <source>
        <dbReference type="ARBA" id="ARBA00023015"/>
    </source>
</evidence>
<accession>K6Y3X7</accession>
<evidence type="ECO:0000256" key="4">
    <source>
        <dbReference type="ARBA" id="ARBA00023163"/>
    </source>
</evidence>
<dbReference type="Gene3D" id="1.10.10.10">
    <property type="entry name" value="Winged helix-like DNA-binding domain superfamily/Winged helix DNA-binding domain"/>
    <property type="match status" value="1"/>
</dbReference>
<dbReference type="InterPro" id="IPR036388">
    <property type="entry name" value="WH-like_DNA-bd_sf"/>
</dbReference>
<dbReference type="GO" id="GO:0003677">
    <property type="term" value="F:DNA binding"/>
    <property type="evidence" value="ECO:0007669"/>
    <property type="project" value="UniProtKB-KW"/>
</dbReference>
<organism evidence="5 6">
    <name type="scientific">Aliiglaciecola lipolytica E3</name>
    <dbReference type="NCBI Taxonomy" id="1127673"/>
    <lineage>
        <taxon>Bacteria</taxon>
        <taxon>Pseudomonadati</taxon>
        <taxon>Pseudomonadota</taxon>
        <taxon>Gammaproteobacteria</taxon>
        <taxon>Alteromonadales</taxon>
        <taxon>Alteromonadaceae</taxon>
        <taxon>Aliiglaciecola</taxon>
    </lineage>
</organism>